<dbReference type="GO" id="GO:0015990">
    <property type="term" value="P:electron transport coupled proton transport"/>
    <property type="evidence" value="ECO:0007669"/>
    <property type="project" value="TreeGrafter"/>
</dbReference>
<dbReference type="PANTHER" id="PTHR43507:SF20">
    <property type="entry name" value="NADH-UBIQUINONE OXIDOREDUCTASE CHAIN 4"/>
    <property type="match status" value="1"/>
</dbReference>
<evidence type="ECO:0000256" key="17">
    <source>
        <dbReference type="SAM" id="Phobius"/>
    </source>
</evidence>
<dbReference type="PANTHER" id="PTHR43507">
    <property type="entry name" value="NADH-UBIQUINONE OXIDOREDUCTASE CHAIN 4"/>
    <property type="match status" value="1"/>
</dbReference>
<keyword evidence="9" id="KW-0249">Electron transport</keyword>
<feature type="non-terminal residue" evidence="19">
    <location>
        <position position="1"/>
    </location>
</feature>
<evidence type="ECO:0000256" key="3">
    <source>
        <dbReference type="ARBA" id="ARBA00012944"/>
    </source>
</evidence>
<keyword evidence="14 17" id="KW-0472">Membrane</keyword>
<comment type="similarity">
    <text evidence="2">Belongs to the complex I subunit 4 family.</text>
</comment>
<reference evidence="19" key="1">
    <citation type="submission" date="2015-07" db="EMBL/GenBank/DDBJ databases">
        <title>MeaNS - Measles Nucleotide Surveillance Program.</title>
        <authorList>
            <person name="Tran T."/>
            <person name="Druce J."/>
        </authorList>
    </citation>
    <scope>NUCLEOTIDE SEQUENCE</scope>
    <source>
        <strain evidence="19">UCB-OBI-ISO-001</strain>
        <tissue evidence="19">Gonad</tissue>
    </source>
</reference>
<evidence type="ECO:0000313" key="19">
    <source>
        <dbReference type="EMBL" id="KOF82243.1"/>
    </source>
</evidence>
<dbReference type="AlphaFoldDB" id="A0A0L8GZ57"/>
<keyword evidence="7 17" id="KW-0812">Transmembrane</keyword>
<dbReference type="GO" id="GO:0048039">
    <property type="term" value="F:ubiquinone binding"/>
    <property type="evidence" value="ECO:0007669"/>
    <property type="project" value="TreeGrafter"/>
</dbReference>
<dbReference type="GO" id="GO:0042773">
    <property type="term" value="P:ATP synthesis coupled electron transport"/>
    <property type="evidence" value="ECO:0007669"/>
    <property type="project" value="InterPro"/>
</dbReference>
<dbReference type="InterPro" id="IPR001750">
    <property type="entry name" value="ND/Mrp_TM"/>
</dbReference>
<evidence type="ECO:0000256" key="4">
    <source>
        <dbReference type="ARBA" id="ARBA00021006"/>
    </source>
</evidence>
<dbReference type="GO" id="GO:0008137">
    <property type="term" value="F:NADH dehydrogenase (ubiquinone) activity"/>
    <property type="evidence" value="ECO:0007669"/>
    <property type="project" value="UniProtKB-EC"/>
</dbReference>
<keyword evidence="13" id="KW-0496">Mitochondrion</keyword>
<evidence type="ECO:0000256" key="1">
    <source>
        <dbReference type="ARBA" id="ARBA00004225"/>
    </source>
</evidence>
<evidence type="ECO:0000259" key="18">
    <source>
        <dbReference type="Pfam" id="PF00361"/>
    </source>
</evidence>
<evidence type="ECO:0000256" key="7">
    <source>
        <dbReference type="ARBA" id="ARBA00022692"/>
    </source>
</evidence>
<comment type="catalytic activity">
    <reaction evidence="16">
        <text>a ubiquinone + NADH + 5 H(+)(in) = a ubiquinol + NAD(+) + 4 H(+)(out)</text>
        <dbReference type="Rhea" id="RHEA:29091"/>
        <dbReference type="Rhea" id="RHEA-COMP:9565"/>
        <dbReference type="Rhea" id="RHEA-COMP:9566"/>
        <dbReference type="ChEBI" id="CHEBI:15378"/>
        <dbReference type="ChEBI" id="CHEBI:16389"/>
        <dbReference type="ChEBI" id="CHEBI:17976"/>
        <dbReference type="ChEBI" id="CHEBI:57540"/>
        <dbReference type="ChEBI" id="CHEBI:57945"/>
        <dbReference type="EC" id="7.1.1.2"/>
    </reaction>
</comment>
<dbReference type="GO" id="GO:0003954">
    <property type="term" value="F:NADH dehydrogenase activity"/>
    <property type="evidence" value="ECO:0007669"/>
    <property type="project" value="TreeGrafter"/>
</dbReference>
<organism evidence="19">
    <name type="scientific">Octopus bimaculoides</name>
    <name type="common">California two-spotted octopus</name>
    <dbReference type="NCBI Taxonomy" id="37653"/>
    <lineage>
        <taxon>Eukaryota</taxon>
        <taxon>Metazoa</taxon>
        <taxon>Spiralia</taxon>
        <taxon>Lophotrochozoa</taxon>
        <taxon>Mollusca</taxon>
        <taxon>Cephalopoda</taxon>
        <taxon>Coleoidea</taxon>
        <taxon>Octopodiformes</taxon>
        <taxon>Octopoda</taxon>
        <taxon>Incirrata</taxon>
        <taxon>Octopodidae</taxon>
        <taxon>Octopus</taxon>
    </lineage>
</organism>
<evidence type="ECO:0000256" key="8">
    <source>
        <dbReference type="ARBA" id="ARBA00022967"/>
    </source>
</evidence>
<feature type="domain" description="NADH:quinone oxidoreductase/Mrp antiporter transmembrane" evidence="18">
    <location>
        <begin position="47"/>
        <end position="79"/>
    </location>
</feature>
<keyword evidence="8" id="KW-1278">Translocase</keyword>
<evidence type="ECO:0000256" key="10">
    <source>
        <dbReference type="ARBA" id="ARBA00022989"/>
    </source>
</evidence>
<keyword evidence="5" id="KW-0813">Transport</keyword>
<dbReference type="GO" id="GO:0031966">
    <property type="term" value="C:mitochondrial membrane"/>
    <property type="evidence" value="ECO:0007669"/>
    <property type="project" value="UniProtKB-SubCell"/>
</dbReference>
<keyword evidence="11" id="KW-0520">NAD</keyword>
<evidence type="ECO:0000256" key="12">
    <source>
        <dbReference type="ARBA" id="ARBA00023075"/>
    </source>
</evidence>
<feature type="transmembrane region" description="Helical" evidence="17">
    <location>
        <begin position="61"/>
        <end position="82"/>
    </location>
</feature>
<evidence type="ECO:0000256" key="6">
    <source>
        <dbReference type="ARBA" id="ARBA00022660"/>
    </source>
</evidence>
<evidence type="ECO:0000256" key="14">
    <source>
        <dbReference type="ARBA" id="ARBA00023136"/>
    </source>
</evidence>
<evidence type="ECO:0000256" key="2">
    <source>
        <dbReference type="ARBA" id="ARBA00009025"/>
    </source>
</evidence>
<comment type="subcellular location">
    <subcellularLocation>
        <location evidence="1">Mitochondrion membrane</location>
        <topology evidence="1">Multi-pass membrane protein</topology>
    </subcellularLocation>
</comment>
<name>A0A0L8GZ57_OCTBM</name>
<evidence type="ECO:0000256" key="15">
    <source>
        <dbReference type="ARBA" id="ARBA00031025"/>
    </source>
</evidence>
<evidence type="ECO:0000256" key="5">
    <source>
        <dbReference type="ARBA" id="ARBA00022448"/>
    </source>
</evidence>
<keyword evidence="10 17" id="KW-1133">Transmembrane helix</keyword>
<dbReference type="Pfam" id="PF00361">
    <property type="entry name" value="Proton_antipo_M"/>
    <property type="match status" value="1"/>
</dbReference>
<dbReference type="STRING" id="37653.A0A0L8GZ57"/>
<evidence type="ECO:0000256" key="16">
    <source>
        <dbReference type="ARBA" id="ARBA00049551"/>
    </source>
</evidence>
<proteinExistence type="inferred from homology"/>
<accession>A0A0L8GZ57</accession>
<dbReference type="EC" id="7.1.1.2" evidence="3"/>
<dbReference type="PRINTS" id="PR01437">
    <property type="entry name" value="NUOXDRDTASE4"/>
</dbReference>
<evidence type="ECO:0000256" key="11">
    <source>
        <dbReference type="ARBA" id="ARBA00023027"/>
    </source>
</evidence>
<dbReference type="InterPro" id="IPR003918">
    <property type="entry name" value="NADH_UbQ_OxRdtase"/>
</dbReference>
<protein>
    <recommendedName>
        <fullName evidence="4">NADH-ubiquinone oxidoreductase chain 4</fullName>
        <ecNumber evidence="3">7.1.1.2</ecNumber>
    </recommendedName>
    <alternativeName>
        <fullName evidence="15">NADH dehydrogenase subunit 4</fullName>
    </alternativeName>
</protein>
<dbReference type="EMBL" id="KQ419831">
    <property type="protein sequence ID" value="KOF82243.1"/>
    <property type="molecule type" value="Genomic_DNA"/>
</dbReference>
<evidence type="ECO:0000256" key="13">
    <source>
        <dbReference type="ARBA" id="ARBA00023128"/>
    </source>
</evidence>
<gene>
    <name evidence="19" type="ORF">OCBIM_22025531mg</name>
</gene>
<sequence>IMFCSNCIFLVKNLIMFYLFFEISLVPTLLSILSWGYQPEWLQAGELTSIICVGQRDIKKLIAYSSIGHIGVILAGIIRGFIVG</sequence>
<evidence type="ECO:0000256" key="9">
    <source>
        <dbReference type="ARBA" id="ARBA00022982"/>
    </source>
</evidence>
<feature type="transmembrane region" description="Helical" evidence="17">
    <location>
        <begin position="15"/>
        <end position="37"/>
    </location>
</feature>
<keyword evidence="12" id="KW-0830">Ubiquinone</keyword>
<keyword evidence="6" id="KW-0679">Respiratory chain</keyword>